<protein>
    <submittedName>
        <fullName evidence="1">Uncharacterized protein</fullName>
    </submittedName>
</protein>
<gene>
    <name evidence="1" type="ORF">B0T14DRAFT_499758</name>
</gene>
<dbReference type="Proteomes" id="UP001175000">
    <property type="component" value="Unassembled WGS sequence"/>
</dbReference>
<keyword evidence="2" id="KW-1185">Reference proteome</keyword>
<name>A0AA39WFN3_9PEZI</name>
<evidence type="ECO:0000313" key="2">
    <source>
        <dbReference type="Proteomes" id="UP001175000"/>
    </source>
</evidence>
<comment type="caution">
    <text evidence="1">The sequence shown here is derived from an EMBL/GenBank/DDBJ whole genome shotgun (WGS) entry which is preliminary data.</text>
</comment>
<reference evidence="1" key="1">
    <citation type="submission" date="2023-06" db="EMBL/GenBank/DDBJ databases">
        <title>Genome-scale phylogeny and comparative genomics of the fungal order Sordariales.</title>
        <authorList>
            <consortium name="Lawrence Berkeley National Laboratory"/>
            <person name="Hensen N."/>
            <person name="Bonometti L."/>
            <person name="Westerberg I."/>
            <person name="Brannstrom I.O."/>
            <person name="Guillou S."/>
            <person name="Cros-Aarteil S."/>
            <person name="Calhoun S."/>
            <person name="Haridas S."/>
            <person name="Kuo A."/>
            <person name="Mondo S."/>
            <person name="Pangilinan J."/>
            <person name="Riley R."/>
            <person name="Labutti K."/>
            <person name="Andreopoulos B."/>
            <person name="Lipzen A."/>
            <person name="Chen C."/>
            <person name="Yanf M."/>
            <person name="Daum C."/>
            <person name="Ng V."/>
            <person name="Clum A."/>
            <person name="Steindorff A."/>
            <person name="Ohm R."/>
            <person name="Martin F."/>
            <person name="Silar P."/>
            <person name="Natvig D."/>
            <person name="Lalanne C."/>
            <person name="Gautier V."/>
            <person name="Ament-Velasquez S.L."/>
            <person name="Kruys A."/>
            <person name="Hutchinson M.I."/>
            <person name="Powell A.J."/>
            <person name="Barry K."/>
            <person name="Miller A.N."/>
            <person name="Grigoriev I.V."/>
            <person name="Debuchy R."/>
            <person name="Gladieux P."/>
            <person name="Thoren M.H."/>
            <person name="Johannesson H."/>
        </authorList>
    </citation>
    <scope>NUCLEOTIDE SEQUENCE</scope>
    <source>
        <strain evidence="1">CBS 606.72</strain>
    </source>
</reference>
<evidence type="ECO:0000313" key="1">
    <source>
        <dbReference type="EMBL" id="KAK0614502.1"/>
    </source>
</evidence>
<proteinExistence type="predicted"/>
<sequence length="158" mass="16722">MLFFPFLLGLAAATPTLLPLSDSCTPASFTNITHFTLLTYKIETVTSARENGIQGPTQTLATFAVKNPGSGDTYVLNRIPISTGGGVWSTCIAGETPLPGELKRLLLFDATIIGSMPTEVCAPVTGADGVTQLCELDAKEVELPVANIYWEDAQSWAG</sequence>
<accession>A0AA39WFN3</accession>
<organism evidence="1 2">
    <name type="scientific">Immersiella caudata</name>
    <dbReference type="NCBI Taxonomy" id="314043"/>
    <lineage>
        <taxon>Eukaryota</taxon>
        <taxon>Fungi</taxon>
        <taxon>Dikarya</taxon>
        <taxon>Ascomycota</taxon>
        <taxon>Pezizomycotina</taxon>
        <taxon>Sordariomycetes</taxon>
        <taxon>Sordariomycetidae</taxon>
        <taxon>Sordariales</taxon>
        <taxon>Lasiosphaeriaceae</taxon>
        <taxon>Immersiella</taxon>
    </lineage>
</organism>
<dbReference type="EMBL" id="JAULSU010000006">
    <property type="protein sequence ID" value="KAK0614502.1"/>
    <property type="molecule type" value="Genomic_DNA"/>
</dbReference>
<dbReference type="AlphaFoldDB" id="A0AA39WFN3"/>